<feature type="region of interest" description="Disordered" evidence="1">
    <location>
        <begin position="70"/>
        <end position="181"/>
    </location>
</feature>
<reference evidence="3" key="1">
    <citation type="journal article" date="2011" name="J. Bacteriol.">
        <title>Complete genome sequence of NBRC 3288, a unique cellulose-nonproducing strain of Gluconacetobacter xylinus isolated from vinegar.</title>
        <authorList>
            <person name="Ogino H."/>
            <person name="Azuma Y."/>
            <person name="Hosoyama A."/>
            <person name="Nakazawa H."/>
            <person name="Matsutani M."/>
            <person name="Hasegawa A."/>
            <person name="Otsuyama K."/>
            <person name="Matsushita K."/>
            <person name="Fujita N."/>
            <person name="Shirai M."/>
        </authorList>
    </citation>
    <scope>NUCLEOTIDE SEQUENCE [LARGE SCALE GENOMIC DNA]</scope>
    <source>
        <strain evidence="3">NBRC 3288 / BCRC 11682 / LMG 1693</strain>
    </source>
</reference>
<gene>
    <name evidence="2" type="ordered locus">GLX_16160</name>
</gene>
<evidence type="ECO:0000256" key="1">
    <source>
        <dbReference type="SAM" id="MobiDB-lite"/>
    </source>
</evidence>
<dbReference type="Proteomes" id="UP000009044">
    <property type="component" value="Chromosome"/>
</dbReference>
<evidence type="ECO:0000313" key="2">
    <source>
        <dbReference type="EMBL" id="BAK84028.1"/>
    </source>
</evidence>
<name>G2I7D1_KOMMN</name>
<dbReference type="KEGG" id="gxy:GLX_16160"/>
<sequence length="181" mass="19670">MILHACPPYFAAVFGHGCPRLGAGLPVPCMWRPPAMKPGGVHGGEPWFTLCVVCQRPWLRSRIIRRGNPMPRFMNDDDRPDDGGKGKHATARSLAEAGLRAERAGDQARADKLFDEAERTDPEALETVLRDNPVPRRRVSGRGFGDDAGVARMSRTVEPDTDAPSRSGITQAGSGADSEQR</sequence>
<dbReference type="EMBL" id="AP012159">
    <property type="protein sequence ID" value="BAK84028.1"/>
    <property type="molecule type" value="Genomic_DNA"/>
</dbReference>
<evidence type="ECO:0000313" key="3">
    <source>
        <dbReference type="Proteomes" id="UP000009044"/>
    </source>
</evidence>
<feature type="compositionally biased region" description="Basic and acidic residues" evidence="1">
    <location>
        <begin position="99"/>
        <end position="122"/>
    </location>
</feature>
<accession>G2I7D1</accession>
<dbReference type="PATRIC" id="fig|634177.7.peg.1846"/>
<proteinExistence type="predicted"/>
<organism evidence="2 3">
    <name type="scientific">Komagataeibacter medellinensis (strain NBRC 3288 / BCRC 11682 / LMG 1693 / Kondo 51)</name>
    <name type="common">Gluconacetobacter medellinensis</name>
    <dbReference type="NCBI Taxonomy" id="634177"/>
    <lineage>
        <taxon>Bacteria</taxon>
        <taxon>Pseudomonadati</taxon>
        <taxon>Pseudomonadota</taxon>
        <taxon>Alphaproteobacteria</taxon>
        <taxon>Acetobacterales</taxon>
        <taxon>Acetobacteraceae</taxon>
        <taxon>Komagataeibacter</taxon>
    </lineage>
</organism>
<protein>
    <submittedName>
        <fullName evidence="2">Uncharacterized protein</fullName>
    </submittedName>
</protein>
<feature type="compositionally biased region" description="Basic and acidic residues" evidence="1">
    <location>
        <begin position="74"/>
        <end position="85"/>
    </location>
</feature>
<dbReference type="HOGENOM" id="CLU_1487196_0_0_5"/>
<dbReference type="AlphaFoldDB" id="G2I7D1"/>